<comment type="caution">
    <text evidence="4">The sequence shown here is derived from an EMBL/GenBank/DDBJ whole genome shotgun (WGS) entry which is preliminary data.</text>
</comment>
<proteinExistence type="predicted"/>
<dbReference type="SUPFAM" id="SSF48498">
    <property type="entry name" value="Tetracyclin repressor-like, C-terminal domain"/>
    <property type="match status" value="1"/>
</dbReference>
<dbReference type="InterPro" id="IPR009057">
    <property type="entry name" value="Homeodomain-like_sf"/>
</dbReference>
<feature type="domain" description="HTH tetR-type" evidence="3">
    <location>
        <begin position="4"/>
        <end position="64"/>
    </location>
</feature>
<dbReference type="SUPFAM" id="SSF46689">
    <property type="entry name" value="Homeodomain-like"/>
    <property type="match status" value="1"/>
</dbReference>
<dbReference type="Gene3D" id="1.10.357.10">
    <property type="entry name" value="Tetracycline Repressor, domain 2"/>
    <property type="match status" value="1"/>
</dbReference>
<dbReference type="InterPro" id="IPR023772">
    <property type="entry name" value="DNA-bd_HTH_TetR-type_CS"/>
</dbReference>
<dbReference type="Pfam" id="PF00440">
    <property type="entry name" value="TetR_N"/>
    <property type="match status" value="1"/>
</dbReference>
<dbReference type="InterPro" id="IPR041586">
    <property type="entry name" value="PsrA_TetR_C"/>
</dbReference>
<protein>
    <submittedName>
        <fullName evidence="4">TetR family transcriptional regulator</fullName>
    </submittedName>
</protein>
<dbReference type="InterPro" id="IPR001647">
    <property type="entry name" value="HTH_TetR"/>
</dbReference>
<evidence type="ECO:0000259" key="3">
    <source>
        <dbReference type="PROSITE" id="PS50977"/>
    </source>
</evidence>
<keyword evidence="5" id="KW-1185">Reference proteome</keyword>
<dbReference type="Proteomes" id="UP001139488">
    <property type="component" value="Unassembled WGS sequence"/>
</dbReference>
<accession>A0A9X2AVT8</accession>
<sequence>MSKANTKEKVLDIAELLFISNGYKNTSLRKITSKANVNLAAVNYHFGDKKTLIEQVLDKYLSQLMPLISKQLLVLNKQESISVREVLIAVQQPLFELENVRENGTFRFLSLIASGYKDVQGHLKRFIVKHYQETLALFMDSISRANPKVNKETLFWQLHFSLGAFVFAVSSKEALSSLSLNNLNKKVDSAGIVEQLIPYLEAAIQAEK</sequence>
<dbReference type="EMBL" id="JAJNNZ010000004">
    <property type="protein sequence ID" value="MCJ2376481.1"/>
    <property type="molecule type" value="Genomic_DNA"/>
</dbReference>
<dbReference type="PRINTS" id="PR00455">
    <property type="entry name" value="HTHTETR"/>
</dbReference>
<evidence type="ECO:0000313" key="4">
    <source>
        <dbReference type="EMBL" id="MCJ2376481.1"/>
    </source>
</evidence>
<dbReference type="InterPro" id="IPR036271">
    <property type="entry name" value="Tet_transcr_reg_TetR-rel_C_sf"/>
</dbReference>
<feature type="DNA-binding region" description="H-T-H motif" evidence="2">
    <location>
        <begin position="27"/>
        <end position="46"/>
    </location>
</feature>
<gene>
    <name evidence="4" type="ORF">LNL84_06495</name>
</gene>
<evidence type="ECO:0000313" key="5">
    <source>
        <dbReference type="Proteomes" id="UP001139488"/>
    </source>
</evidence>
<evidence type="ECO:0000256" key="2">
    <source>
        <dbReference type="PROSITE-ProRule" id="PRU00335"/>
    </source>
</evidence>
<dbReference type="Pfam" id="PF17939">
    <property type="entry name" value="TetR_C_30"/>
    <property type="match status" value="1"/>
</dbReference>
<evidence type="ECO:0000256" key="1">
    <source>
        <dbReference type="ARBA" id="ARBA00023125"/>
    </source>
</evidence>
<name>A0A9X2AVT8_9VIBR</name>
<organism evidence="4 5">
    <name type="scientific">Vibrio gelatinilyticus</name>
    <dbReference type="NCBI Taxonomy" id="2893468"/>
    <lineage>
        <taxon>Bacteria</taxon>
        <taxon>Pseudomonadati</taxon>
        <taxon>Pseudomonadota</taxon>
        <taxon>Gammaproteobacteria</taxon>
        <taxon>Vibrionales</taxon>
        <taxon>Vibrionaceae</taxon>
        <taxon>Vibrio</taxon>
    </lineage>
</organism>
<keyword evidence="1 2" id="KW-0238">DNA-binding</keyword>
<dbReference type="GO" id="GO:0003677">
    <property type="term" value="F:DNA binding"/>
    <property type="evidence" value="ECO:0007669"/>
    <property type="project" value="UniProtKB-UniRule"/>
</dbReference>
<reference evidence="4" key="1">
    <citation type="submission" date="2021-11" db="EMBL/GenBank/DDBJ databases">
        <title>Vibrio ZSDE26 sp. nov. and Vibrio ZSDZ34 sp. nov., isolated from coastal seawater in Qingdao.</title>
        <authorList>
            <person name="Zhang P."/>
        </authorList>
    </citation>
    <scope>NUCLEOTIDE SEQUENCE</scope>
    <source>
        <strain evidence="4">ZSDZ34</strain>
    </source>
</reference>
<dbReference type="PROSITE" id="PS01081">
    <property type="entry name" value="HTH_TETR_1"/>
    <property type="match status" value="1"/>
</dbReference>
<dbReference type="AlphaFoldDB" id="A0A9X2AVT8"/>
<dbReference type="PROSITE" id="PS50977">
    <property type="entry name" value="HTH_TETR_2"/>
    <property type="match status" value="1"/>
</dbReference>